<dbReference type="Gene3D" id="2.40.160.50">
    <property type="entry name" value="membrane protein fhac: a member of the omp85/tpsb transporter family"/>
    <property type="match status" value="1"/>
</dbReference>
<evidence type="ECO:0000256" key="2">
    <source>
        <dbReference type="ARBA" id="ARBA00023136"/>
    </source>
</evidence>
<keyword evidence="2" id="KW-0472">Membrane</keyword>
<gene>
    <name evidence="4" type="ORF">E0493_15675</name>
</gene>
<dbReference type="GO" id="GO:0019867">
    <property type="term" value="C:outer membrane"/>
    <property type="evidence" value="ECO:0007669"/>
    <property type="project" value="InterPro"/>
</dbReference>
<protein>
    <recommendedName>
        <fullName evidence="3">Bacterial surface antigen (D15) domain-containing protein</fullName>
    </recommendedName>
</protein>
<sequence length="317" mass="34945">MKAALASPGNSCIPRPSRRERRAARSWAARIPATDPGGGGLLQQGTLADQQWLYRFGLGLTALTLPIFPFGGSTQIDYENDLKFAFGNIRYKFPETPFSAGPRFIYRSSDISLQSQAPLADRVDGIIAGFTGGHQYVALGLSLNYDTQDNPFTPLRGMNAVLKHDRYSPAFGSDREFSETQLNVHAFQPIGGKWSVGAKLGIDSVTDDAPFFMAPGVDLRGVEYGRYQGGTALSVEAELRHQFTPRWAGVAFGGYGRTYADNSRLFESQRDIWTYGAGIRYRIARKYGIDLGLDVARGPESTVFYIQFGHAWARSMD</sequence>
<feature type="domain" description="Bacterial surface antigen (D15)" evidence="3">
    <location>
        <begin position="106"/>
        <end position="283"/>
    </location>
</feature>
<organism evidence="4 5">
    <name type="scientific">Teichococcus coralli</name>
    <dbReference type="NCBI Taxonomy" id="2545983"/>
    <lineage>
        <taxon>Bacteria</taxon>
        <taxon>Pseudomonadati</taxon>
        <taxon>Pseudomonadota</taxon>
        <taxon>Alphaproteobacteria</taxon>
        <taxon>Acetobacterales</taxon>
        <taxon>Roseomonadaceae</taxon>
        <taxon>Roseomonas</taxon>
    </lineage>
</organism>
<keyword evidence="5" id="KW-1185">Reference proteome</keyword>
<dbReference type="Proteomes" id="UP000460715">
    <property type="component" value="Unassembled WGS sequence"/>
</dbReference>
<evidence type="ECO:0000259" key="3">
    <source>
        <dbReference type="Pfam" id="PF01103"/>
    </source>
</evidence>
<dbReference type="Pfam" id="PF01103">
    <property type="entry name" value="Omp85"/>
    <property type="match status" value="1"/>
</dbReference>
<name>A0A845BHW6_9PROT</name>
<evidence type="ECO:0000313" key="4">
    <source>
        <dbReference type="EMBL" id="MXP64792.1"/>
    </source>
</evidence>
<proteinExistence type="predicted"/>
<evidence type="ECO:0000313" key="5">
    <source>
        <dbReference type="Proteomes" id="UP000460715"/>
    </source>
</evidence>
<evidence type="ECO:0000256" key="1">
    <source>
        <dbReference type="ARBA" id="ARBA00004370"/>
    </source>
</evidence>
<accession>A0A845BHW6</accession>
<dbReference type="AlphaFoldDB" id="A0A845BHW6"/>
<comment type="caution">
    <text evidence="4">The sequence shown here is derived from an EMBL/GenBank/DDBJ whole genome shotgun (WGS) entry which is preliminary data.</text>
</comment>
<dbReference type="EMBL" id="SNVJ01000014">
    <property type="protein sequence ID" value="MXP64792.1"/>
    <property type="molecule type" value="Genomic_DNA"/>
</dbReference>
<dbReference type="InterPro" id="IPR000184">
    <property type="entry name" value="Bac_surfAg_D15"/>
</dbReference>
<reference evidence="4 5" key="1">
    <citation type="submission" date="2019-03" db="EMBL/GenBank/DDBJ databases">
        <title>Roseomonas sp. a novel Roseomonas species isolated from Sea whip Gorgonian.</title>
        <authorList>
            <person name="Li F."/>
            <person name="Pan X."/>
            <person name="Huang S."/>
            <person name="Li Z."/>
            <person name="Meng B."/>
        </authorList>
    </citation>
    <scope>NUCLEOTIDE SEQUENCE [LARGE SCALE GENOMIC DNA]</scope>
    <source>
        <strain evidence="4 5">M0104</strain>
    </source>
</reference>
<comment type="subcellular location">
    <subcellularLocation>
        <location evidence="1">Membrane</location>
    </subcellularLocation>
</comment>